<sequence length="687" mass="75636">MGEEGDRLQIEASAAPGGGGRLRDMGCGSSKYMRIQYEFEQGRNASTPFFSTISLRIYHRHPKLKCSQHLVALTSTTYGAWNLLEAIEHSTEKPRDIPEDKATSHASTENVSQHESFGDLNLNLDDSLAPLQIPEVIDASELMAGLEEELMDEEDTPGAQSPAKLVARSPLRVAAIEGSTRRTFYAKSFSISSLHDLHQLHAFLRGSDRPHDDALLREHYPCVDVDRKRLLSKGCDKENAKPVLDLSPHRRSSLDFTELNVRQGKRTPLKAPNRIINRARGANALIEEAARASVPHPGGKCDGSREESQYQPLKSDRACSPIASLLASPSRKLSARKTSRRSSSAVSARWNNINAISCIEPTTPYGSFHRISLSHQSDNLTSPIFDPDLLASFETAIQLLGIEQDRFSSRLLQHATASPYGRGKSIEAISPSKANNIRTPLKPIQIRNSTLRTPLRSRVDRNICSTASHSVTATADLKRNVKMSIIKSESSDIKLFTSSESAHLMKGSGRLVDIRDASVESGNISNPLDYLRQLCPPGGEQSVVLYTTSLRGIRKTFEDCCSMQAMLQSLGIHVDERDVSMHAGFLQELKELLGPDSACVPRLFIRGYYVGGKDEALKLHEEDVIARLVVGMRRQEDGGWKCDGCGGMRFLPCLDCSGSCKIVRDGGEVLRCSDCNENGLIRCPICC</sequence>
<accession>A0ACC2ABU4</accession>
<proteinExistence type="predicted"/>
<evidence type="ECO:0000313" key="1">
    <source>
        <dbReference type="EMBL" id="KAJ7515010.1"/>
    </source>
</evidence>
<protein>
    <submittedName>
        <fullName evidence="1">Uncharacterized protein</fullName>
    </submittedName>
</protein>
<organism evidence="1 2">
    <name type="scientific">Diphasiastrum complanatum</name>
    <name type="common">Issler's clubmoss</name>
    <name type="synonym">Lycopodium complanatum</name>
    <dbReference type="NCBI Taxonomy" id="34168"/>
    <lineage>
        <taxon>Eukaryota</taxon>
        <taxon>Viridiplantae</taxon>
        <taxon>Streptophyta</taxon>
        <taxon>Embryophyta</taxon>
        <taxon>Tracheophyta</taxon>
        <taxon>Lycopodiopsida</taxon>
        <taxon>Lycopodiales</taxon>
        <taxon>Lycopodiaceae</taxon>
        <taxon>Lycopodioideae</taxon>
        <taxon>Diphasiastrum</taxon>
    </lineage>
</organism>
<keyword evidence="2" id="KW-1185">Reference proteome</keyword>
<comment type="caution">
    <text evidence="1">The sequence shown here is derived from an EMBL/GenBank/DDBJ whole genome shotgun (WGS) entry which is preliminary data.</text>
</comment>
<evidence type="ECO:0000313" key="2">
    <source>
        <dbReference type="Proteomes" id="UP001162992"/>
    </source>
</evidence>
<dbReference type="EMBL" id="CM055114">
    <property type="protein sequence ID" value="KAJ7515010.1"/>
    <property type="molecule type" value="Genomic_DNA"/>
</dbReference>
<gene>
    <name evidence="1" type="ORF">O6H91_23G068300</name>
</gene>
<name>A0ACC2ABU4_DIPCM</name>
<dbReference type="Proteomes" id="UP001162992">
    <property type="component" value="Chromosome 23"/>
</dbReference>
<reference evidence="2" key="1">
    <citation type="journal article" date="2024" name="Proc. Natl. Acad. Sci. U.S.A.">
        <title>Extraordinary preservation of gene collinearity over three hundred million years revealed in homosporous lycophytes.</title>
        <authorList>
            <person name="Li C."/>
            <person name="Wickell D."/>
            <person name="Kuo L.Y."/>
            <person name="Chen X."/>
            <person name="Nie B."/>
            <person name="Liao X."/>
            <person name="Peng D."/>
            <person name="Ji J."/>
            <person name="Jenkins J."/>
            <person name="Williams M."/>
            <person name="Shu S."/>
            <person name="Plott C."/>
            <person name="Barry K."/>
            <person name="Rajasekar S."/>
            <person name="Grimwood J."/>
            <person name="Han X."/>
            <person name="Sun S."/>
            <person name="Hou Z."/>
            <person name="He W."/>
            <person name="Dai G."/>
            <person name="Sun C."/>
            <person name="Schmutz J."/>
            <person name="Leebens-Mack J.H."/>
            <person name="Li F.W."/>
            <person name="Wang L."/>
        </authorList>
    </citation>
    <scope>NUCLEOTIDE SEQUENCE [LARGE SCALE GENOMIC DNA]</scope>
    <source>
        <strain evidence="2">cv. PW_Plant_1</strain>
    </source>
</reference>